<organism evidence="2 3">
    <name type="scientific">Trematosphaeria pertusa</name>
    <dbReference type="NCBI Taxonomy" id="390896"/>
    <lineage>
        <taxon>Eukaryota</taxon>
        <taxon>Fungi</taxon>
        <taxon>Dikarya</taxon>
        <taxon>Ascomycota</taxon>
        <taxon>Pezizomycotina</taxon>
        <taxon>Dothideomycetes</taxon>
        <taxon>Pleosporomycetidae</taxon>
        <taxon>Pleosporales</taxon>
        <taxon>Massarineae</taxon>
        <taxon>Trematosphaeriaceae</taxon>
        <taxon>Trematosphaeria</taxon>
    </lineage>
</organism>
<name>A0A6A6I8M7_9PLEO</name>
<accession>A0A6A6I8M7</accession>
<proteinExistence type="predicted"/>
<dbReference type="Proteomes" id="UP000800094">
    <property type="component" value="Unassembled WGS sequence"/>
</dbReference>
<gene>
    <name evidence="2" type="ORF">BU26DRAFT_521023</name>
</gene>
<evidence type="ECO:0000313" key="2">
    <source>
        <dbReference type="EMBL" id="KAF2246569.1"/>
    </source>
</evidence>
<protein>
    <recommendedName>
        <fullName evidence="4">Carbohydrate-binding module family 18 protein</fullName>
    </recommendedName>
</protein>
<dbReference type="AlphaFoldDB" id="A0A6A6I8M7"/>
<reference evidence="2" key="1">
    <citation type="journal article" date="2020" name="Stud. Mycol.">
        <title>101 Dothideomycetes genomes: a test case for predicting lifestyles and emergence of pathogens.</title>
        <authorList>
            <person name="Haridas S."/>
            <person name="Albert R."/>
            <person name="Binder M."/>
            <person name="Bloem J."/>
            <person name="Labutti K."/>
            <person name="Salamov A."/>
            <person name="Andreopoulos B."/>
            <person name="Baker S."/>
            <person name="Barry K."/>
            <person name="Bills G."/>
            <person name="Bluhm B."/>
            <person name="Cannon C."/>
            <person name="Castanera R."/>
            <person name="Culley D."/>
            <person name="Daum C."/>
            <person name="Ezra D."/>
            <person name="Gonzalez J."/>
            <person name="Henrissat B."/>
            <person name="Kuo A."/>
            <person name="Liang C."/>
            <person name="Lipzen A."/>
            <person name="Lutzoni F."/>
            <person name="Magnuson J."/>
            <person name="Mondo S."/>
            <person name="Nolan M."/>
            <person name="Ohm R."/>
            <person name="Pangilinan J."/>
            <person name="Park H.-J."/>
            <person name="Ramirez L."/>
            <person name="Alfaro M."/>
            <person name="Sun H."/>
            <person name="Tritt A."/>
            <person name="Yoshinaga Y."/>
            <person name="Zwiers L.-H."/>
            <person name="Turgeon B."/>
            <person name="Goodwin S."/>
            <person name="Spatafora J."/>
            <person name="Crous P."/>
            <person name="Grigoriev I."/>
        </authorList>
    </citation>
    <scope>NUCLEOTIDE SEQUENCE</scope>
    <source>
        <strain evidence="2">CBS 122368</strain>
    </source>
</reference>
<feature type="chain" id="PRO_5025441564" description="Carbohydrate-binding module family 18 protein" evidence="1">
    <location>
        <begin position="22"/>
        <end position="75"/>
    </location>
</feature>
<dbReference type="RefSeq" id="XP_033681573.1">
    <property type="nucleotide sequence ID" value="XM_033829435.1"/>
</dbReference>
<evidence type="ECO:0000313" key="3">
    <source>
        <dbReference type="Proteomes" id="UP000800094"/>
    </source>
</evidence>
<sequence>MKLIASLSIVLVAGLANVVNAAIICGTCAFSGTYCDAGGSYHLCYGQAGCGGATACPGGCYWDPDNPEYNGQAQC</sequence>
<evidence type="ECO:0000256" key="1">
    <source>
        <dbReference type="SAM" id="SignalP"/>
    </source>
</evidence>
<feature type="signal peptide" evidence="1">
    <location>
        <begin position="1"/>
        <end position="21"/>
    </location>
</feature>
<evidence type="ECO:0008006" key="4">
    <source>
        <dbReference type="Google" id="ProtNLM"/>
    </source>
</evidence>
<keyword evidence="1" id="KW-0732">Signal</keyword>
<keyword evidence="3" id="KW-1185">Reference proteome</keyword>
<dbReference type="EMBL" id="ML987198">
    <property type="protein sequence ID" value="KAF2246569.1"/>
    <property type="molecule type" value="Genomic_DNA"/>
</dbReference>
<dbReference type="GeneID" id="54582765"/>